<feature type="domain" description="DNA-directed DNA polymerase family A palm" evidence="11">
    <location>
        <begin position="405"/>
        <end position="620"/>
    </location>
</feature>
<dbReference type="PROSITE" id="PS00447">
    <property type="entry name" value="DNA_POLYMERASE_A"/>
    <property type="match status" value="1"/>
</dbReference>
<dbReference type="Pfam" id="PF00476">
    <property type="entry name" value="DNA_pol_A"/>
    <property type="match status" value="1"/>
</dbReference>
<proteinExistence type="inferred from homology"/>
<accession>A0AAU3I7M6</accession>
<dbReference type="InterPro" id="IPR012337">
    <property type="entry name" value="RNaseH-like_sf"/>
</dbReference>
<dbReference type="GO" id="GO:0008408">
    <property type="term" value="F:3'-5' exonuclease activity"/>
    <property type="evidence" value="ECO:0007669"/>
    <property type="project" value="InterPro"/>
</dbReference>
<dbReference type="PRINTS" id="PR00868">
    <property type="entry name" value="DNAPOLI"/>
</dbReference>
<dbReference type="InterPro" id="IPR002298">
    <property type="entry name" value="DNA_polymerase_A"/>
</dbReference>
<evidence type="ECO:0000256" key="2">
    <source>
        <dbReference type="ARBA" id="ARBA00012417"/>
    </source>
</evidence>
<keyword evidence="8" id="KW-0238">DNA-binding</keyword>
<evidence type="ECO:0000313" key="12">
    <source>
        <dbReference type="EMBL" id="WTZ13205.1"/>
    </source>
</evidence>
<dbReference type="GO" id="GO:0006302">
    <property type="term" value="P:double-strand break repair"/>
    <property type="evidence" value="ECO:0007669"/>
    <property type="project" value="TreeGrafter"/>
</dbReference>
<evidence type="ECO:0000256" key="4">
    <source>
        <dbReference type="ARBA" id="ARBA00022679"/>
    </source>
</evidence>
<dbReference type="Gene3D" id="3.30.70.370">
    <property type="match status" value="1"/>
</dbReference>
<dbReference type="AlphaFoldDB" id="A0AAU3I7M6"/>
<keyword evidence="4" id="KW-0808">Transferase</keyword>
<dbReference type="SUPFAM" id="SSF53098">
    <property type="entry name" value="Ribonuclease H-like"/>
    <property type="match status" value="1"/>
</dbReference>
<evidence type="ECO:0000259" key="11">
    <source>
        <dbReference type="SMART" id="SM00482"/>
    </source>
</evidence>
<evidence type="ECO:0000256" key="9">
    <source>
        <dbReference type="ARBA" id="ARBA00049244"/>
    </source>
</evidence>
<sequence>MKVRDSVILTPDRLNTVVEAFMQRPAFSFDIETYGANRLVPTQNVANWLSLASDGMAYAIPFGHPNGDVLLSRATKKKNRQTGKFDQIAAVYDAPPEQMLPSEVFSILKPLFFAEDKIKIAHNATFDLISTAKYWGEIAPPEYSDTIVLQWLCDENLKQKGLKDLIKKYYKVDYDTESVGKCVEAHPFSKVAHYAYMDAKYTWLLWKRLQKQIQEQSLTHVRRLEEDVLGVLLDMGITGAPVDEDAMRELVQDMSARLVDIEADIYRAAGQQFNLNAPAQKAQVLYAPKKEGGQGLKPTKPTDGGKKKRDAGQALEWKDFSTDADSLEKHESNAVVQKLLEYAEVSKLLDYPLSYLGVEGDSKKPTRIFDGRIHADFVQYGTVTGRFSCREPNLQNIPRPDTELGKKIRGLFVAPAGYKLVVADYGQIELVVLAHFIGRGDLYKGFHNGVDPHSATAAALMGIDPQEFIRRVKAGDRQCIDFRQVAKGINFAVVYGAGPDKVASMAKISVKEAKRFMEMHQKLFPEVYKFKEEVVRVCRSRRPPYIRTLLGRKRRLPLILSQNNGLRMGAERQAVNSLIQGSAADLIKLAMIRLNNILPDDIRLILSVHDELVVLAPENRAEEAAVLVKEAMLGEDIQKLLRVPLSSDVKIVDRWSEAK</sequence>
<keyword evidence="6" id="KW-0235">DNA replication</keyword>
<dbReference type="PANTHER" id="PTHR10133">
    <property type="entry name" value="DNA POLYMERASE I"/>
    <property type="match status" value="1"/>
</dbReference>
<keyword evidence="7" id="KW-0239">DNA-directed DNA polymerase</keyword>
<organism evidence="12">
    <name type="scientific">Streptomyces sp. NBC_01393</name>
    <dbReference type="NCBI Taxonomy" id="2903851"/>
    <lineage>
        <taxon>Bacteria</taxon>
        <taxon>Bacillati</taxon>
        <taxon>Actinomycetota</taxon>
        <taxon>Actinomycetes</taxon>
        <taxon>Kitasatosporales</taxon>
        <taxon>Streptomycetaceae</taxon>
        <taxon>Streptomyces</taxon>
    </lineage>
</organism>
<dbReference type="Pfam" id="PF01612">
    <property type="entry name" value="DNA_pol_A_exo1"/>
    <property type="match status" value="1"/>
</dbReference>
<dbReference type="Gene3D" id="3.30.420.10">
    <property type="entry name" value="Ribonuclease H-like superfamily/Ribonuclease H"/>
    <property type="match status" value="1"/>
</dbReference>
<dbReference type="PANTHER" id="PTHR10133:SF27">
    <property type="entry name" value="DNA POLYMERASE NU"/>
    <property type="match status" value="1"/>
</dbReference>
<dbReference type="InterPro" id="IPR001098">
    <property type="entry name" value="DNA-dir_DNA_pol_A_palm_dom"/>
</dbReference>
<evidence type="ECO:0000256" key="3">
    <source>
        <dbReference type="ARBA" id="ARBA00020311"/>
    </source>
</evidence>
<dbReference type="EC" id="2.7.7.7" evidence="2"/>
<comment type="similarity">
    <text evidence="1">Belongs to the DNA polymerase type-A family.</text>
</comment>
<evidence type="ECO:0000256" key="10">
    <source>
        <dbReference type="SAM" id="MobiDB-lite"/>
    </source>
</evidence>
<dbReference type="EMBL" id="CP109546">
    <property type="protein sequence ID" value="WTZ13205.1"/>
    <property type="molecule type" value="Genomic_DNA"/>
</dbReference>
<name>A0AAU3I7M6_9ACTN</name>
<evidence type="ECO:0000256" key="5">
    <source>
        <dbReference type="ARBA" id="ARBA00022695"/>
    </source>
</evidence>
<dbReference type="GO" id="GO:0003677">
    <property type="term" value="F:DNA binding"/>
    <property type="evidence" value="ECO:0007669"/>
    <property type="project" value="UniProtKB-KW"/>
</dbReference>
<protein>
    <recommendedName>
        <fullName evidence="3">DNA polymerase I</fullName>
        <ecNumber evidence="2">2.7.7.7</ecNumber>
    </recommendedName>
</protein>
<dbReference type="InterPro" id="IPR043502">
    <property type="entry name" value="DNA/RNA_pol_sf"/>
</dbReference>
<dbReference type="InterPro" id="IPR036397">
    <property type="entry name" value="RNaseH_sf"/>
</dbReference>
<evidence type="ECO:0000256" key="1">
    <source>
        <dbReference type="ARBA" id="ARBA00007705"/>
    </source>
</evidence>
<dbReference type="Gene3D" id="1.20.1060.10">
    <property type="entry name" value="Taq DNA Polymerase, Chain T, domain 4"/>
    <property type="match status" value="1"/>
</dbReference>
<gene>
    <name evidence="12" type="ORF">OG699_37735</name>
</gene>
<dbReference type="SMART" id="SM00482">
    <property type="entry name" value="POLAc"/>
    <property type="match status" value="1"/>
</dbReference>
<evidence type="ECO:0000256" key="7">
    <source>
        <dbReference type="ARBA" id="ARBA00022932"/>
    </source>
</evidence>
<reference evidence="12" key="1">
    <citation type="submission" date="2022-10" db="EMBL/GenBank/DDBJ databases">
        <title>The complete genomes of actinobacterial strains from the NBC collection.</title>
        <authorList>
            <person name="Joergensen T.S."/>
            <person name="Alvarez Arevalo M."/>
            <person name="Sterndorff E.B."/>
            <person name="Faurdal D."/>
            <person name="Vuksanovic O."/>
            <person name="Mourched A.-S."/>
            <person name="Charusanti P."/>
            <person name="Shaw S."/>
            <person name="Blin K."/>
            <person name="Weber T."/>
        </authorList>
    </citation>
    <scope>NUCLEOTIDE SEQUENCE</scope>
    <source>
        <strain evidence="12">NBC_01393</strain>
    </source>
</reference>
<evidence type="ECO:0000256" key="8">
    <source>
        <dbReference type="ARBA" id="ARBA00023125"/>
    </source>
</evidence>
<dbReference type="GO" id="GO:0003887">
    <property type="term" value="F:DNA-directed DNA polymerase activity"/>
    <property type="evidence" value="ECO:0007669"/>
    <property type="project" value="UniProtKB-KW"/>
</dbReference>
<feature type="region of interest" description="Disordered" evidence="10">
    <location>
        <begin position="287"/>
        <end position="315"/>
    </location>
</feature>
<comment type="catalytic activity">
    <reaction evidence="9">
        <text>DNA(n) + a 2'-deoxyribonucleoside 5'-triphosphate = DNA(n+1) + diphosphate</text>
        <dbReference type="Rhea" id="RHEA:22508"/>
        <dbReference type="Rhea" id="RHEA-COMP:17339"/>
        <dbReference type="Rhea" id="RHEA-COMP:17340"/>
        <dbReference type="ChEBI" id="CHEBI:33019"/>
        <dbReference type="ChEBI" id="CHEBI:61560"/>
        <dbReference type="ChEBI" id="CHEBI:173112"/>
        <dbReference type="EC" id="2.7.7.7"/>
    </reaction>
</comment>
<keyword evidence="5" id="KW-0548">Nucleotidyltransferase</keyword>
<dbReference type="GO" id="GO:0006261">
    <property type="term" value="P:DNA-templated DNA replication"/>
    <property type="evidence" value="ECO:0007669"/>
    <property type="project" value="InterPro"/>
</dbReference>
<dbReference type="Gene3D" id="1.10.150.20">
    <property type="entry name" value="5' to 3' exonuclease, C-terminal subdomain"/>
    <property type="match status" value="1"/>
</dbReference>
<dbReference type="SUPFAM" id="SSF56672">
    <property type="entry name" value="DNA/RNA polymerases"/>
    <property type="match status" value="1"/>
</dbReference>
<dbReference type="InterPro" id="IPR019760">
    <property type="entry name" value="DNA-dir_DNA_pol_A_CS"/>
</dbReference>
<dbReference type="InterPro" id="IPR002562">
    <property type="entry name" value="3'-5'_exonuclease_dom"/>
</dbReference>
<evidence type="ECO:0000256" key="6">
    <source>
        <dbReference type="ARBA" id="ARBA00022705"/>
    </source>
</evidence>